<evidence type="ECO:0000259" key="15">
    <source>
        <dbReference type="Pfam" id="PF00556"/>
    </source>
</evidence>
<dbReference type="GO" id="GO:0042314">
    <property type="term" value="F:bacteriochlorophyll binding"/>
    <property type="evidence" value="ECO:0007669"/>
    <property type="project" value="UniProtKB-KW"/>
</dbReference>
<evidence type="ECO:0000256" key="14">
    <source>
        <dbReference type="SAM" id="Phobius"/>
    </source>
</evidence>
<dbReference type="Pfam" id="PF00556">
    <property type="entry name" value="LHC"/>
    <property type="match status" value="1"/>
</dbReference>
<dbReference type="SUPFAM" id="SSF56918">
    <property type="entry name" value="Light-harvesting complex subunits"/>
    <property type="match status" value="1"/>
</dbReference>
<evidence type="ECO:0000256" key="8">
    <source>
        <dbReference type="ARBA" id="ARBA00022842"/>
    </source>
</evidence>
<dbReference type="Proteomes" id="UP000295717">
    <property type="component" value="Unassembled WGS sequence"/>
</dbReference>
<keyword evidence="12 14" id="KW-0472">Membrane</keyword>
<keyword evidence="10 14" id="KW-1133">Transmembrane helix</keyword>
<dbReference type="Gene3D" id="4.10.220.20">
    <property type="entry name" value="Light-harvesting complex"/>
    <property type="match status" value="1"/>
</dbReference>
<dbReference type="GO" id="GO:0030077">
    <property type="term" value="C:plasma membrane light-harvesting complex"/>
    <property type="evidence" value="ECO:0007669"/>
    <property type="project" value="InterPro"/>
</dbReference>
<dbReference type="InterPro" id="IPR035889">
    <property type="entry name" value="Light-harvesting_complex"/>
</dbReference>
<comment type="subcellular location">
    <subcellularLocation>
        <location evidence="2">Cell membrane</location>
    </subcellularLocation>
</comment>
<evidence type="ECO:0000256" key="6">
    <source>
        <dbReference type="ARBA" id="ARBA00022692"/>
    </source>
</evidence>
<dbReference type="InterPro" id="IPR018332">
    <property type="entry name" value="Antenna_alpha"/>
</dbReference>
<sequence length="69" mass="7503">MEIMGYKPLEQDYRFWMVVNPSTWMVPILIAIAAIAVIIHLYAFSLPGQGFASKAEAPAAPVVEAAPAK</sequence>
<evidence type="ECO:0000256" key="12">
    <source>
        <dbReference type="ARBA" id="ARBA00023136"/>
    </source>
</evidence>
<feature type="transmembrane region" description="Helical" evidence="14">
    <location>
        <begin position="24"/>
        <end position="44"/>
    </location>
</feature>
<proteinExistence type="predicted"/>
<keyword evidence="5" id="KW-0042">Antenna complex</keyword>
<name>A0A4R3MWY9_9GAMM</name>
<evidence type="ECO:0000256" key="4">
    <source>
        <dbReference type="ARBA" id="ARBA00022494"/>
    </source>
</evidence>
<dbReference type="RefSeq" id="WP_132978452.1">
    <property type="nucleotide sequence ID" value="NZ_SMAO01000011.1"/>
</dbReference>
<evidence type="ECO:0000313" key="16">
    <source>
        <dbReference type="EMBL" id="TCT18839.1"/>
    </source>
</evidence>
<dbReference type="NCBIfam" id="NF040861">
    <property type="entry name" value="pufA_517_ASD"/>
    <property type="match status" value="1"/>
</dbReference>
<evidence type="ECO:0000256" key="5">
    <source>
        <dbReference type="ARBA" id="ARBA00022549"/>
    </source>
</evidence>
<keyword evidence="3" id="KW-1003">Cell membrane</keyword>
<accession>A0A4R3MWY9</accession>
<dbReference type="AlphaFoldDB" id="A0A4R3MWY9"/>
<evidence type="ECO:0000256" key="2">
    <source>
        <dbReference type="ARBA" id="ARBA00004236"/>
    </source>
</evidence>
<evidence type="ECO:0000256" key="1">
    <source>
        <dbReference type="ARBA" id="ARBA00002455"/>
    </source>
</evidence>
<dbReference type="GO" id="GO:0046872">
    <property type="term" value="F:metal ion binding"/>
    <property type="evidence" value="ECO:0007669"/>
    <property type="project" value="UniProtKB-KW"/>
</dbReference>
<keyword evidence="9" id="KW-0076">Bacteriochlorophyll</keyword>
<evidence type="ECO:0000256" key="11">
    <source>
        <dbReference type="ARBA" id="ARBA00022991"/>
    </source>
</evidence>
<evidence type="ECO:0000256" key="10">
    <source>
        <dbReference type="ARBA" id="ARBA00022989"/>
    </source>
</evidence>
<keyword evidence="4" id="KW-0148">Chlorophyll</keyword>
<comment type="function">
    <text evidence="1">Antenna complexes are light-harvesting systems, which transfer the excitation energy to the reaction centers.</text>
</comment>
<keyword evidence="8" id="KW-0460">Magnesium</keyword>
<dbReference type="InterPro" id="IPR000066">
    <property type="entry name" value="Antenna_a/b"/>
</dbReference>
<dbReference type="GO" id="GO:0005886">
    <property type="term" value="C:plasma membrane"/>
    <property type="evidence" value="ECO:0007669"/>
    <property type="project" value="UniProtKB-SubCell"/>
</dbReference>
<protein>
    <submittedName>
        <fullName evidence="16">Light-harvesting protein B-800-850 alpha chain</fullName>
    </submittedName>
</protein>
<keyword evidence="7" id="KW-0479">Metal-binding</keyword>
<evidence type="ECO:0000256" key="7">
    <source>
        <dbReference type="ARBA" id="ARBA00022723"/>
    </source>
</evidence>
<reference evidence="16 17" key="1">
    <citation type="submission" date="2019-03" db="EMBL/GenBank/DDBJ databases">
        <title>Genomic Encyclopedia of Type Strains, Phase IV (KMG-IV): sequencing the most valuable type-strain genomes for metagenomic binning, comparative biology and taxonomic classification.</title>
        <authorList>
            <person name="Goeker M."/>
        </authorList>
    </citation>
    <scope>NUCLEOTIDE SEQUENCE [LARGE SCALE GENOMIC DNA]</scope>
    <source>
        <strain evidence="16 17">DSM 13587</strain>
    </source>
</reference>
<keyword evidence="6 14" id="KW-0812">Transmembrane</keyword>
<evidence type="ECO:0000313" key="17">
    <source>
        <dbReference type="Proteomes" id="UP000295717"/>
    </source>
</evidence>
<keyword evidence="17" id="KW-1185">Reference proteome</keyword>
<feature type="domain" description="Antenna complex alpha/beta subunit" evidence="15">
    <location>
        <begin position="12"/>
        <end position="45"/>
    </location>
</feature>
<comment type="caution">
    <text evidence="16">The sequence shown here is derived from an EMBL/GenBank/DDBJ whole genome shotgun (WGS) entry which is preliminary data.</text>
</comment>
<keyword evidence="11" id="KW-0157">Chromophore</keyword>
<organism evidence="16 17">
    <name type="scientific">Thiobaca trueperi</name>
    <dbReference type="NCBI Taxonomy" id="127458"/>
    <lineage>
        <taxon>Bacteria</taxon>
        <taxon>Pseudomonadati</taxon>
        <taxon>Pseudomonadota</taxon>
        <taxon>Gammaproteobacteria</taxon>
        <taxon>Chromatiales</taxon>
        <taxon>Chromatiaceae</taxon>
        <taxon>Thiobaca</taxon>
    </lineage>
</organism>
<keyword evidence="13" id="KW-0437">Light-harvesting polypeptide</keyword>
<dbReference type="GO" id="GO:0019684">
    <property type="term" value="P:photosynthesis, light reaction"/>
    <property type="evidence" value="ECO:0007669"/>
    <property type="project" value="InterPro"/>
</dbReference>
<dbReference type="EMBL" id="SMAO01000011">
    <property type="protein sequence ID" value="TCT18839.1"/>
    <property type="molecule type" value="Genomic_DNA"/>
</dbReference>
<evidence type="ECO:0000256" key="13">
    <source>
        <dbReference type="ARBA" id="ARBA00023243"/>
    </source>
</evidence>
<evidence type="ECO:0000256" key="9">
    <source>
        <dbReference type="ARBA" id="ARBA00022956"/>
    </source>
</evidence>
<gene>
    <name evidence="16" type="ORF">EDC35_11138</name>
</gene>
<evidence type="ECO:0000256" key="3">
    <source>
        <dbReference type="ARBA" id="ARBA00022475"/>
    </source>
</evidence>